<dbReference type="InterPro" id="IPR050979">
    <property type="entry name" value="LD-transpeptidase"/>
</dbReference>
<evidence type="ECO:0000256" key="7">
    <source>
        <dbReference type="ARBA" id="ARBA00022984"/>
    </source>
</evidence>
<dbReference type="GO" id="GO:0005576">
    <property type="term" value="C:extracellular region"/>
    <property type="evidence" value="ECO:0007669"/>
    <property type="project" value="TreeGrafter"/>
</dbReference>
<gene>
    <name evidence="11" type="ORF">CCR87_10250</name>
</gene>
<proteinExistence type="inferred from homology"/>
<name>A0A934WJC1_9RHOB</name>
<evidence type="ECO:0000256" key="8">
    <source>
        <dbReference type="ARBA" id="ARBA00023316"/>
    </source>
</evidence>
<feature type="active site" description="Nucleophile" evidence="9">
    <location>
        <position position="200"/>
    </location>
</feature>
<evidence type="ECO:0000256" key="4">
    <source>
        <dbReference type="ARBA" id="ARBA00022679"/>
    </source>
</evidence>
<comment type="similarity">
    <text evidence="2">Belongs to the YkuD family.</text>
</comment>
<evidence type="ECO:0000256" key="1">
    <source>
        <dbReference type="ARBA" id="ARBA00004752"/>
    </source>
</evidence>
<evidence type="ECO:0000256" key="3">
    <source>
        <dbReference type="ARBA" id="ARBA00022676"/>
    </source>
</evidence>
<feature type="active site" description="Proton donor/acceptor" evidence="9">
    <location>
        <position position="184"/>
    </location>
</feature>
<dbReference type="GO" id="GO:0071972">
    <property type="term" value="F:peptidoglycan L,D-transpeptidase activity"/>
    <property type="evidence" value="ECO:0007669"/>
    <property type="project" value="TreeGrafter"/>
</dbReference>
<keyword evidence="5" id="KW-0378">Hydrolase</keyword>
<dbReference type="Proteomes" id="UP000706333">
    <property type="component" value="Unassembled WGS sequence"/>
</dbReference>
<dbReference type="CDD" id="cd16913">
    <property type="entry name" value="YkuD_like"/>
    <property type="match status" value="1"/>
</dbReference>
<dbReference type="InterPro" id="IPR005490">
    <property type="entry name" value="LD_TPept_cat_dom"/>
</dbReference>
<keyword evidence="3" id="KW-0328">Glycosyltransferase</keyword>
<keyword evidence="8 9" id="KW-0961">Cell wall biogenesis/degradation</keyword>
<dbReference type="PROSITE" id="PS52029">
    <property type="entry name" value="LD_TPASE"/>
    <property type="match status" value="1"/>
</dbReference>
<evidence type="ECO:0000313" key="12">
    <source>
        <dbReference type="Proteomes" id="UP000706333"/>
    </source>
</evidence>
<dbReference type="Pfam" id="PF03734">
    <property type="entry name" value="YkuD"/>
    <property type="match status" value="1"/>
</dbReference>
<evidence type="ECO:0000256" key="2">
    <source>
        <dbReference type="ARBA" id="ARBA00005992"/>
    </source>
</evidence>
<dbReference type="GO" id="GO:0008360">
    <property type="term" value="P:regulation of cell shape"/>
    <property type="evidence" value="ECO:0007669"/>
    <property type="project" value="UniProtKB-UniRule"/>
</dbReference>
<keyword evidence="7 9" id="KW-0573">Peptidoglycan synthesis</keyword>
<dbReference type="GO" id="GO:0071555">
    <property type="term" value="P:cell wall organization"/>
    <property type="evidence" value="ECO:0007669"/>
    <property type="project" value="UniProtKB-UniRule"/>
</dbReference>
<dbReference type="AlphaFoldDB" id="A0A934WJC1"/>
<evidence type="ECO:0000256" key="5">
    <source>
        <dbReference type="ARBA" id="ARBA00022801"/>
    </source>
</evidence>
<dbReference type="SUPFAM" id="SSF141523">
    <property type="entry name" value="L,D-transpeptidase catalytic domain-like"/>
    <property type="match status" value="1"/>
</dbReference>
<protein>
    <recommendedName>
        <fullName evidence="10">L,D-TPase catalytic domain-containing protein</fullName>
    </recommendedName>
</protein>
<dbReference type="GO" id="GO:0018104">
    <property type="term" value="P:peptidoglycan-protein cross-linking"/>
    <property type="evidence" value="ECO:0007669"/>
    <property type="project" value="TreeGrafter"/>
</dbReference>
<dbReference type="InterPro" id="IPR038063">
    <property type="entry name" value="Transpep_catalytic_dom"/>
</dbReference>
<comment type="pathway">
    <text evidence="1 9">Cell wall biogenesis; peptidoglycan biosynthesis.</text>
</comment>
<accession>A0A934WJC1</accession>
<dbReference type="PANTHER" id="PTHR30582">
    <property type="entry name" value="L,D-TRANSPEPTIDASE"/>
    <property type="match status" value="1"/>
</dbReference>
<keyword evidence="6 9" id="KW-0133">Cell shape</keyword>
<reference evidence="11" key="1">
    <citation type="submission" date="2017-05" db="EMBL/GenBank/DDBJ databases">
        <authorList>
            <person name="Imhoff J.F."/>
            <person name="Rahn T."/>
            <person name="Kuenzel S."/>
            <person name="Neulinger S.C."/>
        </authorList>
    </citation>
    <scope>NUCLEOTIDE SEQUENCE</scope>
    <source>
        <strain evidence="11">LMG 28126</strain>
    </source>
</reference>
<evidence type="ECO:0000313" key="11">
    <source>
        <dbReference type="EMBL" id="MBK5927704.1"/>
    </source>
</evidence>
<keyword evidence="12" id="KW-1185">Reference proteome</keyword>
<evidence type="ECO:0000256" key="9">
    <source>
        <dbReference type="PROSITE-ProRule" id="PRU01373"/>
    </source>
</evidence>
<organism evidence="11 12">
    <name type="scientific">Rhodobaculum claviforme</name>
    <dbReference type="NCBI Taxonomy" id="1549854"/>
    <lineage>
        <taxon>Bacteria</taxon>
        <taxon>Pseudomonadati</taxon>
        <taxon>Pseudomonadota</taxon>
        <taxon>Alphaproteobacteria</taxon>
        <taxon>Rhodobacterales</taxon>
        <taxon>Paracoccaceae</taxon>
        <taxon>Rhodobaculum</taxon>
    </lineage>
</organism>
<dbReference type="PANTHER" id="PTHR30582:SF24">
    <property type="entry name" value="L,D-TRANSPEPTIDASE ERFK_SRFK-RELATED"/>
    <property type="match status" value="1"/>
</dbReference>
<dbReference type="GO" id="GO:0016757">
    <property type="term" value="F:glycosyltransferase activity"/>
    <property type="evidence" value="ECO:0007669"/>
    <property type="project" value="UniProtKB-KW"/>
</dbReference>
<sequence>MSEGWPGRATGQGTDMMDRRGIIVGLGGLALLAGCMTPPPEPPRIAALDYAARRDGGHTVPAIPIDQIPDWLHRQVVPYETEAAPGDIVIHSENGLLHLVLEDGFALRYGIGVGREGLGWTGEAEIYRTARWPRWTPTPAMIRRDPGLERWADGQDGGPRNPLGARALYLRTLATGADEGIRIHGTPEWRSIGRRASSGCFRMLQHDVIDLHGRVGRGTRVSVI</sequence>
<keyword evidence="4" id="KW-0808">Transferase</keyword>
<evidence type="ECO:0000259" key="10">
    <source>
        <dbReference type="PROSITE" id="PS52029"/>
    </source>
</evidence>
<dbReference type="Gene3D" id="2.40.440.10">
    <property type="entry name" value="L,D-transpeptidase catalytic domain-like"/>
    <property type="match status" value="1"/>
</dbReference>
<evidence type="ECO:0000256" key="6">
    <source>
        <dbReference type="ARBA" id="ARBA00022960"/>
    </source>
</evidence>
<comment type="caution">
    <text evidence="11">The sequence shown here is derived from an EMBL/GenBank/DDBJ whole genome shotgun (WGS) entry which is preliminary data.</text>
</comment>
<reference evidence="11" key="2">
    <citation type="journal article" date="2020" name="Microorganisms">
        <title>Osmotic Adaptation and Compatible Solute Biosynthesis of Phototrophic Bacteria as Revealed from Genome Analyses.</title>
        <authorList>
            <person name="Imhoff J.F."/>
            <person name="Rahn T."/>
            <person name="Kunzel S."/>
            <person name="Keller A."/>
            <person name="Neulinger S.C."/>
        </authorList>
    </citation>
    <scope>NUCLEOTIDE SEQUENCE</scope>
    <source>
        <strain evidence="11">LMG 28126</strain>
    </source>
</reference>
<feature type="domain" description="L,D-TPase catalytic" evidence="10">
    <location>
        <begin position="86"/>
        <end position="224"/>
    </location>
</feature>
<dbReference type="EMBL" id="NHSD01000269">
    <property type="protein sequence ID" value="MBK5927704.1"/>
    <property type="molecule type" value="Genomic_DNA"/>
</dbReference>